<proteinExistence type="predicted"/>
<accession>A0A1B6M9J5</accession>
<feature type="non-terminal residue" evidence="2">
    <location>
        <position position="158"/>
    </location>
</feature>
<reference evidence="2" key="1">
    <citation type="submission" date="2015-11" db="EMBL/GenBank/DDBJ databases">
        <title>De novo transcriptome assembly of four potential Pierce s Disease insect vectors from Arizona vineyards.</title>
        <authorList>
            <person name="Tassone E.E."/>
        </authorList>
    </citation>
    <scope>NUCLEOTIDE SEQUENCE</scope>
</reference>
<sequence>GLEDCHVIPNDKSTEFILATVVEETITAGVVAPPPAVTEEKGNNDSGYAASQLEEAVAQGSPPASPHHRPLPAVDENPPQKPSAMKRNGSTVAEPANPQTAAPVKRVLSASVRTNSEDEGSGSKKERKASSGTRFTIYKVNKASRKKREKSSAKKERK</sequence>
<gene>
    <name evidence="2" type="ORF">g.54718</name>
</gene>
<organism evidence="2">
    <name type="scientific">Graphocephala atropunctata</name>
    <dbReference type="NCBI Taxonomy" id="36148"/>
    <lineage>
        <taxon>Eukaryota</taxon>
        <taxon>Metazoa</taxon>
        <taxon>Ecdysozoa</taxon>
        <taxon>Arthropoda</taxon>
        <taxon>Hexapoda</taxon>
        <taxon>Insecta</taxon>
        <taxon>Pterygota</taxon>
        <taxon>Neoptera</taxon>
        <taxon>Paraneoptera</taxon>
        <taxon>Hemiptera</taxon>
        <taxon>Auchenorrhyncha</taxon>
        <taxon>Membracoidea</taxon>
        <taxon>Cicadellidae</taxon>
        <taxon>Cicadellinae</taxon>
        <taxon>Cicadellini</taxon>
        <taxon>Graphocephala</taxon>
    </lineage>
</organism>
<evidence type="ECO:0000313" key="2">
    <source>
        <dbReference type="EMBL" id="JAT32606.1"/>
    </source>
</evidence>
<dbReference type="EMBL" id="GEBQ01007371">
    <property type="protein sequence ID" value="JAT32606.1"/>
    <property type="molecule type" value="Transcribed_RNA"/>
</dbReference>
<dbReference type="AlphaFoldDB" id="A0A1B6M9J5"/>
<evidence type="ECO:0000256" key="1">
    <source>
        <dbReference type="SAM" id="MobiDB-lite"/>
    </source>
</evidence>
<protein>
    <submittedName>
        <fullName evidence="2">Uncharacterized protein</fullName>
    </submittedName>
</protein>
<name>A0A1B6M9J5_9HEMI</name>
<feature type="non-terminal residue" evidence="2">
    <location>
        <position position="1"/>
    </location>
</feature>
<feature type="region of interest" description="Disordered" evidence="1">
    <location>
        <begin position="28"/>
        <end position="158"/>
    </location>
</feature>